<keyword evidence="9" id="KW-0479">Metal-binding</keyword>
<dbReference type="EC" id="3.4.24.77" evidence="5"/>
<proteinExistence type="inferred from homology"/>
<dbReference type="OrthoDB" id="5243084at2"/>
<keyword evidence="15" id="KW-0732">Signal</keyword>
<feature type="signal peptide" evidence="15">
    <location>
        <begin position="1"/>
        <end position="41"/>
    </location>
</feature>
<evidence type="ECO:0000256" key="3">
    <source>
        <dbReference type="ARBA" id="ARBA00004613"/>
    </source>
</evidence>
<evidence type="ECO:0000313" key="16">
    <source>
        <dbReference type="EMBL" id="TDC76373.1"/>
    </source>
</evidence>
<reference evidence="16 17" key="1">
    <citation type="submission" date="2019-03" db="EMBL/GenBank/DDBJ databases">
        <title>Draft genome sequences of novel Actinobacteria.</title>
        <authorList>
            <person name="Sahin N."/>
            <person name="Ay H."/>
            <person name="Saygin H."/>
        </authorList>
    </citation>
    <scope>NUCLEOTIDE SEQUENCE [LARGE SCALE GENOMIC DNA]</scope>
    <source>
        <strain evidence="16 17">DSM 41900</strain>
    </source>
</reference>
<evidence type="ECO:0000256" key="11">
    <source>
        <dbReference type="ARBA" id="ARBA00022833"/>
    </source>
</evidence>
<sequence>MSCPCLFCPGRLIVTLAKAVRLLLTALLASVLWTAGGQAVAAPQEAAERPLAATVLTYDASGSAEFAAAVASGAAIWNESVTSVDLVPVQSGQRANIRVVADNGWPRAQTTSLGNGTVWMGRQAVNEGHNTVRIAAHELGHILGLPDIKPGPCTSLMSGSTAGVSCTNPYPNSSERSRVENAFGGALAAPAAASYLD</sequence>
<evidence type="ECO:0000256" key="7">
    <source>
        <dbReference type="ARBA" id="ARBA00022525"/>
    </source>
</evidence>
<keyword evidence="17" id="KW-1185">Reference proteome</keyword>
<gene>
    <name evidence="16" type="ORF">E1283_09935</name>
</gene>
<evidence type="ECO:0000256" key="12">
    <source>
        <dbReference type="ARBA" id="ARBA00023049"/>
    </source>
</evidence>
<dbReference type="Proteomes" id="UP000295345">
    <property type="component" value="Unassembled WGS sequence"/>
</dbReference>
<evidence type="ECO:0000256" key="14">
    <source>
        <dbReference type="ARBA" id="ARBA00029927"/>
    </source>
</evidence>
<dbReference type="Gene3D" id="3.40.390.10">
    <property type="entry name" value="Collagenase (Catalytic Domain)"/>
    <property type="match status" value="1"/>
</dbReference>
<name>A0A4R4TMN4_9ACTN</name>
<evidence type="ECO:0000256" key="2">
    <source>
        <dbReference type="ARBA" id="ARBA00001947"/>
    </source>
</evidence>
<dbReference type="PRINTS" id="PR00787">
    <property type="entry name" value="NEUTRALPTASE"/>
</dbReference>
<keyword evidence="10 16" id="KW-0378">Hydrolase</keyword>
<evidence type="ECO:0000256" key="5">
    <source>
        <dbReference type="ARBA" id="ARBA00012325"/>
    </source>
</evidence>
<dbReference type="Pfam" id="PF02031">
    <property type="entry name" value="Peptidase_M7"/>
    <property type="match status" value="1"/>
</dbReference>
<evidence type="ECO:0000313" key="17">
    <source>
        <dbReference type="Proteomes" id="UP000295345"/>
    </source>
</evidence>
<evidence type="ECO:0000256" key="4">
    <source>
        <dbReference type="ARBA" id="ARBA00006571"/>
    </source>
</evidence>
<keyword evidence="7" id="KW-0964">Secreted</keyword>
<accession>A0A4R4TMN4</accession>
<dbReference type="GO" id="GO:0004222">
    <property type="term" value="F:metalloendopeptidase activity"/>
    <property type="evidence" value="ECO:0007669"/>
    <property type="project" value="InterPro"/>
</dbReference>
<comment type="caution">
    <text evidence="16">The sequence shown here is derived from an EMBL/GenBank/DDBJ whole genome shotgun (WGS) entry which is preliminary data.</text>
</comment>
<evidence type="ECO:0000256" key="13">
    <source>
        <dbReference type="ARBA" id="ARBA00023157"/>
    </source>
</evidence>
<evidence type="ECO:0000256" key="9">
    <source>
        <dbReference type="ARBA" id="ARBA00022723"/>
    </source>
</evidence>
<dbReference type="GO" id="GO:0008270">
    <property type="term" value="F:zinc ion binding"/>
    <property type="evidence" value="ECO:0007669"/>
    <property type="project" value="InterPro"/>
</dbReference>
<keyword evidence="11" id="KW-0862">Zinc</keyword>
<dbReference type="EMBL" id="SMKI01000078">
    <property type="protein sequence ID" value="TDC76373.1"/>
    <property type="molecule type" value="Genomic_DNA"/>
</dbReference>
<dbReference type="GO" id="GO:0005576">
    <property type="term" value="C:extracellular region"/>
    <property type="evidence" value="ECO:0007669"/>
    <property type="project" value="UniProtKB-SubCell"/>
</dbReference>
<feature type="chain" id="PRO_5025391548" description="Extracellular small neutral protease" evidence="15">
    <location>
        <begin position="42"/>
        <end position="197"/>
    </location>
</feature>
<dbReference type="InterPro" id="IPR024079">
    <property type="entry name" value="MetalloPept_cat_dom_sf"/>
</dbReference>
<evidence type="ECO:0000256" key="8">
    <source>
        <dbReference type="ARBA" id="ARBA00022670"/>
    </source>
</evidence>
<evidence type="ECO:0000256" key="10">
    <source>
        <dbReference type="ARBA" id="ARBA00022801"/>
    </source>
</evidence>
<keyword evidence="8 16" id="KW-0645">Protease</keyword>
<organism evidence="16 17">
    <name type="scientific">Streptomyces hainanensis</name>
    <dbReference type="NCBI Taxonomy" id="402648"/>
    <lineage>
        <taxon>Bacteria</taxon>
        <taxon>Bacillati</taxon>
        <taxon>Actinomycetota</taxon>
        <taxon>Actinomycetes</taxon>
        <taxon>Kitasatosporales</taxon>
        <taxon>Streptomycetaceae</taxon>
        <taxon>Streptomyces</taxon>
    </lineage>
</organism>
<comment type="catalytic activity">
    <reaction evidence="1">
        <text>Hydrolyzes proteins with a preference for Tyr or Phe in the P1' position. Has no action on amino-acid p-nitroanilides.</text>
        <dbReference type="EC" id="3.4.24.77"/>
    </reaction>
</comment>
<keyword evidence="12 16" id="KW-0482">Metalloprotease</keyword>
<protein>
    <recommendedName>
        <fullName evidence="6">Extracellular small neutral protease</fullName>
        <ecNumber evidence="5">3.4.24.77</ecNumber>
    </recommendedName>
    <alternativeName>
        <fullName evidence="14">Snapalysin</fullName>
    </alternativeName>
</protein>
<dbReference type="GO" id="GO:0006508">
    <property type="term" value="P:proteolysis"/>
    <property type="evidence" value="ECO:0007669"/>
    <property type="project" value="UniProtKB-KW"/>
</dbReference>
<comment type="similarity">
    <text evidence="4">Belongs to the peptidase M7 family.</text>
</comment>
<comment type="subcellular location">
    <subcellularLocation>
        <location evidence="3">Secreted</location>
    </subcellularLocation>
</comment>
<evidence type="ECO:0000256" key="15">
    <source>
        <dbReference type="SAM" id="SignalP"/>
    </source>
</evidence>
<comment type="cofactor">
    <cofactor evidence="2">
        <name>Zn(2+)</name>
        <dbReference type="ChEBI" id="CHEBI:29105"/>
    </cofactor>
</comment>
<keyword evidence="13" id="KW-1015">Disulfide bond</keyword>
<dbReference type="SUPFAM" id="SSF55486">
    <property type="entry name" value="Metalloproteases ('zincins'), catalytic domain"/>
    <property type="match status" value="1"/>
</dbReference>
<evidence type="ECO:0000256" key="6">
    <source>
        <dbReference type="ARBA" id="ARBA00019129"/>
    </source>
</evidence>
<evidence type="ECO:0000256" key="1">
    <source>
        <dbReference type="ARBA" id="ARBA00000612"/>
    </source>
</evidence>
<dbReference type="AlphaFoldDB" id="A0A4R4TMN4"/>
<dbReference type="InterPro" id="IPR000013">
    <property type="entry name" value="Peptidase_M7"/>
</dbReference>